<dbReference type="RefSeq" id="WP_208915025.1">
    <property type="nucleotide sequence ID" value="NZ_LT840184.1"/>
</dbReference>
<evidence type="ECO:0000313" key="7">
    <source>
        <dbReference type="EMBL" id="SMF88335.1"/>
    </source>
</evidence>
<dbReference type="STRING" id="1313296.SAMN05661091_4244"/>
<feature type="region of interest" description="Disordered" evidence="5">
    <location>
        <begin position="571"/>
        <end position="590"/>
    </location>
</feature>
<accession>A0A1X7HKM9</accession>
<dbReference type="Proteomes" id="UP000192940">
    <property type="component" value="Chromosome I"/>
</dbReference>
<protein>
    <submittedName>
        <fullName evidence="7">ATPase components of ABC transporters with duplicated ATPase domains</fullName>
    </submittedName>
</protein>
<keyword evidence="2" id="KW-0547">Nucleotide-binding</keyword>
<evidence type="ECO:0000256" key="1">
    <source>
        <dbReference type="ARBA" id="ARBA00022737"/>
    </source>
</evidence>
<dbReference type="AlphaFoldDB" id="A0A1X7HKM9"/>
<name>A0A1X7HKM9_9BACL</name>
<dbReference type="GO" id="GO:0003676">
    <property type="term" value="F:nucleic acid binding"/>
    <property type="evidence" value="ECO:0007669"/>
    <property type="project" value="UniProtKB-ARBA"/>
</dbReference>
<evidence type="ECO:0000256" key="4">
    <source>
        <dbReference type="SAM" id="Coils"/>
    </source>
</evidence>
<proteinExistence type="predicted"/>
<dbReference type="EMBL" id="LT840184">
    <property type="protein sequence ID" value="SMF88335.1"/>
    <property type="molecule type" value="Genomic_DNA"/>
</dbReference>
<dbReference type="InterPro" id="IPR051309">
    <property type="entry name" value="ABCF_ATPase"/>
</dbReference>
<dbReference type="SMART" id="SM00382">
    <property type="entry name" value="AAA"/>
    <property type="match status" value="2"/>
</dbReference>
<keyword evidence="1" id="KW-0677">Repeat</keyword>
<dbReference type="PROSITE" id="PS50893">
    <property type="entry name" value="ABC_TRANSPORTER_2"/>
    <property type="match status" value="2"/>
</dbReference>
<dbReference type="FunFam" id="3.40.50.300:FF:000011">
    <property type="entry name" value="Putative ABC transporter ATP-binding component"/>
    <property type="match status" value="1"/>
</dbReference>
<dbReference type="GO" id="GO:0016887">
    <property type="term" value="F:ATP hydrolysis activity"/>
    <property type="evidence" value="ECO:0007669"/>
    <property type="project" value="InterPro"/>
</dbReference>
<feature type="domain" description="ABC transporter" evidence="6">
    <location>
        <begin position="4"/>
        <end position="263"/>
    </location>
</feature>
<evidence type="ECO:0000256" key="3">
    <source>
        <dbReference type="ARBA" id="ARBA00022840"/>
    </source>
</evidence>
<dbReference type="InterPro" id="IPR017871">
    <property type="entry name" value="ABC_transporter-like_CS"/>
</dbReference>
<feature type="coiled-coil region" evidence="4">
    <location>
        <begin position="87"/>
        <end position="133"/>
    </location>
</feature>
<dbReference type="Gene3D" id="3.40.50.300">
    <property type="entry name" value="P-loop containing nucleotide triphosphate hydrolases"/>
    <property type="match status" value="2"/>
</dbReference>
<gene>
    <name evidence="7" type="ORF">SAMN05661091_4244</name>
</gene>
<evidence type="ECO:0000313" key="8">
    <source>
        <dbReference type="Proteomes" id="UP000192940"/>
    </source>
</evidence>
<dbReference type="InterPro" id="IPR003439">
    <property type="entry name" value="ABC_transporter-like_ATP-bd"/>
</dbReference>
<dbReference type="CDD" id="cd03221">
    <property type="entry name" value="ABCF_EF-3"/>
    <property type="match status" value="2"/>
</dbReference>
<dbReference type="FunFam" id="3.40.50.300:FF:000309">
    <property type="entry name" value="ABC transporter ATP-binding protein"/>
    <property type="match status" value="1"/>
</dbReference>
<feature type="coiled-coil region" evidence="4">
    <location>
        <begin position="608"/>
        <end position="635"/>
    </location>
</feature>
<dbReference type="GO" id="GO:0005524">
    <property type="term" value="F:ATP binding"/>
    <property type="evidence" value="ECO:0007669"/>
    <property type="project" value="UniProtKB-KW"/>
</dbReference>
<dbReference type="SUPFAM" id="SSF52540">
    <property type="entry name" value="P-loop containing nucleoside triphosphate hydrolases"/>
    <property type="match status" value="2"/>
</dbReference>
<dbReference type="InterPro" id="IPR027417">
    <property type="entry name" value="P-loop_NTPase"/>
</dbReference>
<keyword evidence="4" id="KW-0175">Coiled coil</keyword>
<feature type="domain" description="ABC transporter" evidence="6">
    <location>
        <begin position="337"/>
        <end position="549"/>
    </location>
</feature>
<reference evidence="8" key="1">
    <citation type="submission" date="2017-04" db="EMBL/GenBank/DDBJ databases">
        <authorList>
            <person name="Varghese N."/>
            <person name="Submissions S."/>
        </authorList>
    </citation>
    <scope>NUCLEOTIDE SEQUENCE [LARGE SCALE GENOMIC DNA]</scope>
    <source>
        <strain evidence="8">N3/975</strain>
    </source>
</reference>
<feature type="coiled-coil region" evidence="4">
    <location>
        <begin position="252"/>
        <end position="286"/>
    </location>
</feature>
<evidence type="ECO:0000256" key="2">
    <source>
        <dbReference type="ARBA" id="ARBA00022741"/>
    </source>
</evidence>
<keyword evidence="3" id="KW-0067">ATP-binding</keyword>
<evidence type="ECO:0000256" key="5">
    <source>
        <dbReference type="SAM" id="MobiDB-lite"/>
    </source>
</evidence>
<dbReference type="PROSITE" id="PS00211">
    <property type="entry name" value="ABC_TRANSPORTER_1"/>
    <property type="match status" value="2"/>
</dbReference>
<evidence type="ECO:0000259" key="6">
    <source>
        <dbReference type="PROSITE" id="PS50893"/>
    </source>
</evidence>
<keyword evidence="8" id="KW-1185">Reference proteome</keyword>
<organism evidence="7 8">
    <name type="scientific">Paenibacillus uliginis N3/975</name>
    <dbReference type="NCBI Taxonomy" id="1313296"/>
    <lineage>
        <taxon>Bacteria</taxon>
        <taxon>Bacillati</taxon>
        <taxon>Bacillota</taxon>
        <taxon>Bacilli</taxon>
        <taxon>Bacillales</taxon>
        <taxon>Paenibacillaceae</taxon>
        <taxon>Paenibacillus</taxon>
    </lineage>
</organism>
<dbReference type="PANTHER" id="PTHR42855">
    <property type="entry name" value="ABC TRANSPORTER ATP-BINDING SUBUNIT"/>
    <property type="match status" value="1"/>
</dbReference>
<dbReference type="Pfam" id="PF00005">
    <property type="entry name" value="ABC_tran"/>
    <property type="match status" value="2"/>
</dbReference>
<dbReference type="Pfam" id="PF12848">
    <property type="entry name" value="ABC_tran_Xtn"/>
    <property type="match status" value="1"/>
</dbReference>
<sequence length="677" mass="77693">MNLINAKELTQYYGANLVLDHIHFEINEGDKVGLIGCNGSGKTTLMCLLAGQLAPDEGQLMIKKHTRIGYLAQIPTVEEHCTIFDVLTQGLEELNECRRQMSELEQMMADPVYAESDEELERLLRRYASLQERFESEGGYEMEANIDQVALGLGISKAAYGLRFGSLSGGEQTRVALASQLIVKPELLLLDEPTNHLDLTRTEWLESYLRDYVGTCVIISHDRYFLDRVISKTIELEDGEAFTSAGGYTVYMKEKEERLLQQFNAYQEQQKKIKKMKETIKQLEEWGRNGDNEKFFKRAASMRRALERMERIKRPVLERRQAEFALDSQDRSGRRVAVFEQIKKSYGNQSVLKDVNGLLEYGDKIALMGQNGSGKTTLFKILLGEENPDSGQMERGSRVEVGYLAQQEEPSDRKETVLGYFKKIASVEEGEARGMLARYLFYGSDVFRTVGQLSGGEWTRLRLALLMHQKPNLLLLDEPTNHLDIASREALEEALSDYTGTVLAISHDRYFVNRLAQRIWELQDGRLTVFHGNYDAFREKKLEQLTRTQAYAHETLKQDHSDRLLSGFSHRVEPSSMSSSGDKVAHSKKERVDLNTSMELQKKSRNSERYAEVKIQQLEQDIATLEARIHELDSKMEVESVQAEETDHLVKLEQRWKERETLAQRRDELLSEWLELS</sequence>
<dbReference type="InterPro" id="IPR003593">
    <property type="entry name" value="AAA+_ATPase"/>
</dbReference>
<dbReference type="InterPro" id="IPR032781">
    <property type="entry name" value="ABC_tran_Xtn"/>
</dbReference>
<dbReference type="PANTHER" id="PTHR42855:SF2">
    <property type="entry name" value="DRUG RESISTANCE ABC TRANSPORTER,ATP-BINDING PROTEIN"/>
    <property type="match status" value="1"/>
</dbReference>
<dbReference type="NCBIfam" id="NF000355">
    <property type="entry name" value="ribo_prot_ABC_F"/>
    <property type="match status" value="1"/>
</dbReference>